<dbReference type="CDD" id="cd20298">
    <property type="entry name" value="cupin_UAH"/>
    <property type="match status" value="1"/>
</dbReference>
<evidence type="ECO:0000256" key="3">
    <source>
        <dbReference type="ARBA" id="ARBA00023239"/>
    </source>
</evidence>
<dbReference type="InterPro" id="IPR047233">
    <property type="entry name" value="UAH_cupin"/>
</dbReference>
<name>A0A7R8X005_9CRUS</name>
<dbReference type="InterPro" id="IPR023525">
    <property type="entry name" value="Ureidogly_lyase_bac"/>
</dbReference>
<reference evidence="5" key="1">
    <citation type="submission" date="2020-11" db="EMBL/GenBank/DDBJ databases">
        <authorList>
            <person name="Tran Van P."/>
        </authorList>
    </citation>
    <scope>NUCLEOTIDE SEQUENCE</scope>
</reference>
<dbReference type="InterPro" id="IPR024060">
    <property type="entry name" value="Ureidoglycolate_lyase_dom_sf"/>
</dbReference>
<proteinExistence type="inferred from homology"/>
<dbReference type="InterPro" id="IPR011051">
    <property type="entry name" value="RmlC_Cupin_sf"/>
</dbReference>
<dbReference type="Gene3D" id="2.60.120.480">
    <property type="entry name" value="Ureidoglycolate hydrolase"/>
    <property type="match status" value="1"/>
</dbReference>
<evidence type="ECO:0000313" key="5">
    <source>
        <dbReference type="EMBL" id="CAD7238095.1"/>
    </source>
</evidence>
<dbReference type="GO" id="GO:0004848">
    <property type="term" value="F:ureidoglycolate hydrolase activity"/>
    <property type="evidence" value="ECO:0007669"/>
    <property type="project" value="InterPro"/>
</dbReference>
<sequence length="167" mass="18421">MELSVERLTAEAFADFGDVIETEGRDWFPINQGSTQRFHNLADVQVGDGWALISIFRATPLPLPLSIELMERHPLGSQAFIPLDERPFLVVVAPRGEFNNSGLRCFVTQGRQGVNYAPGVWHHPVIALDAVSDFLVVDRGGEGNNCEEVFIPAPEKTVSESDFALDV</sequence>
<keyword evidence="3" id="KW-0456">Lyase</keyword>
<dbReference type="HAMAP" id="MF_00616">
    <property type="entry name" value="Ureidogly_lyase"/>
    <property type="match status" value="1"/>
</dbReference>
<dbReference type="Pfam" id="PF04115">
    <property type="entry name" value="Ureidogly_lyase"/>
    <property type="match status" value="1"/>
</dbReference>
<accession>A0A7R8X005</accession>
<dbReference type="EMBL" id="OB696045">
    <property type="protein sequence ID" value="CAD7238095.1"/>
    <property type="molecule type" value="Genomic_DNA"/>
</dbReference>
<dbReference type="PIRSF" id="PIRSF017306">
    <property type="entry name" value="Ureidogly_hydro"/>
    <property type="match status" value="1"/>
</dbReference>
<dbReference type="GO" id="GO:0050385">
    <property type="term" value="F:ureidoglycolate lyase activity"/>
    <property type="evidence" value="ECO:0007669"/>
    <property type="project" value="UniProtKB-EC"/>
</dbReference>
<dbReference type="OrthoDB" id="10266039at2759"/>
<comment type="subunit">
    <text evidence="1">Homodimer.</text>
</comment>
<keyword evidence="2" id="KW-0659">Purine metabolism</keyword>
<comment type="catalytic activity">
    <reaction evidence="4">
        <text>(S)-ureidoglycolate = urea + glyoxylate</text>
        <dbReference type="Rhea" id="RHEA:11304"/>
        <dbReference type="ChEBI" id="CHEBI:16199"/>
        <dbReference type="ChEBI" id="CHEBI:36655"/>
        <dbReference type="ChEBI" id="CHEBI:57296"/>
        <dbReference type="EC" id="4.3.2.3"/>
    </reaction>
</comment>
<evidence type="ECO:0000256" key="1">
    <source>
        <dbReference type="ARBA" id="ARBA00011738"/>
    </source>
</evidence>
<dbReference type="GO" id="GO:0000256">
    <property type="term" value="P:allantoin catabolic process"/>
    <property type="evidence" value="ECO:0007669"/>
    <property type="project" value="InterPro"/>
</dbReference>
<dbReference type="NCBIfam" id="NF009932">
    <property type="entry name" value="PRK13395.1"/>
    <property type="match status" value="1"/>
</dbReference>
<organism evidence="5">
    <name type="scientific">Cyprideis torosa</name>
    <dbReference type="NCBI Taxonomy" id="163714"/>
    <lineage>
        <taxon>Eukaryota</taxon>
        <taxon>Metazoa</taxon>
        <taxon>Ecdysozoa</taxon>
        <taxon>Arthropoda</taxon>
        <taxon>Crustacea</taxon>
        <taxon>Oligostraca</taxon>
        <taxon>Ostracoda</taxon>
        <taxon>Podocopa</taxon>
        <taxon>Podocopida</taxon>
        <taxon>Cytherocopina</taxon>
        <taxon>Cytheroidea</taxon>
        <taxon>Cytherideidae</taxon>
        <taxon>Cyprideis</taxon>
    </lineage>
</organism>
<dbReference type="AlphaFoldDB" id="A0A7R8X005"/>
<protein>
    <submittedName>
        <fullName evidence="5">Uncharacterized protein</fullName>
    </submittedName>
</protein>
<gene>
    <name evidence="5" type="ORF">CTOB1V02_LOCUS15910</name>
</gene>
<dbReference type="PANTHER" id="PTHR21221">
    <property type="entry name" value="UREIDOGLYCOLATE HYDROLASE"/>
    <property type="match status" value="1"/>
</dbReference>
<dbReference type="InterPro" id="IPR007247">
    <property type="entry name" value="Ureidogly_lyase"/>
</dbReference>
<dbReference type="GO" id="GO:0006144">
    <property type="term" value="P:purine nucleobase metabolic process"/>
    <property type="evidence" value="ECO:0007669"/>
    <property type="project" value="UniProtKB-KW"/>
</dbReference>
<dbReference type="PANTHER" id="PTHR21221:SF1">
    <property type="entry name" value="UREIDOGLYCOLATE LYASE"/>
    <property type="match status" value="1"/>
</dbReference>
<evidence type="ECO:0000256" key="2">
    <source>
        <dbReference type="ARBA" id="ARBA00022631"/>
    </source>
</evidence>
<evidence type="ECO:0000256" key="4">
    <source>
        <dbReference type="ARBA" id="ARBA00047684"/>
    </source>
</evidence>
<dbReference type="SUPFAM" id="SSF51182">
    <property type="entry name" value="RmlC-like cupins"/>
    <property type="match status" value="1"/>
</dbReference>